<dbReference type="Gene3D" id="3.40.720.10">
    <property type="entry name" value="Alkaline Phosphatase, subunit A"/>
    <property type="match status" value="1"/>
</dbReference>
<feature type="domain" description="Sulfatase N-terminal" evidence="2">
    <location>
        <begin position="258"/>
        <end position="513"/>
    </location>
</feature>
<dbReference type="Proteomes" id="UP000018211">
    <property type="component" value="Unassembled WGS sequence"/>
</dbReference>
<feature type="transmembrane region" description="Helical" evidence="1">
    <location>
        <begin position="168"/>
        <end position="189"/>
    </location>
</feature>
<dbReference type="InterPro" id="IPR012159">
    <property type="entry name" value="YejM-like"/>
</dbReference>
<feature type="domain" description="Inner membrane protein YejM N-terminal" evidence="3">
    <location>
        <begin position="6"/>
        <end position="249"/>
    </location>
</feature>
<sequence>MVDSENTYSERVSRLVSWGHWFAFFNIIAAMLIGTRYITQSPWPDTLLGQVYLAVSWLGHFAFLIFAIYILVLFPLTFLVPSRKLFRFLSACFATAGLTVLLLDTQVYQNLHLHLNPVVIDLLMSEEGNFTPEWQQFFIFVPIIFLMQLALAEWVWRKKRKLAHKHIGKPLAAVFFVCFIASHLIYIWADAYFYNPITSQRANFPLSYPMTAKSFMEKHGLLDREDYLDRLESYSGDVKLVQYPIEPLTYESRGNKLNVLMVMVDNLRADAVSAEAMPTLHAFADQNLNYTNHYSASNDMYGVFGLFYGLPSSYAESIKAQGDAPIFIQHLQKKDYNFGLFSGDNFADKLYRDVVFTDLLAQDLQPLEKTDDTQAIENWKAWLQAKPDEPWFSYLELNSLADFEATHATIPGSQLEAQLKDGYMKSTLQADESLKSILEELDSLNLTEKTVVIVTSNHGTEFNETKSSSWGSSTNYSRFQLQVPMIIQWPGKEAAKIETKTSHLDLSPTLMRQILGVSSNPTDYSSGRSLFDTDERLWIIAGNRREVAMITDDETTVVDKFGNYKVYDADYNRKREDNPKLSILMQGLTEQKRFYTEQ</sequence>
<dbReference type="InterPro" id="IPR024588">
    <property type="entry name" value="YejM_N"/>
</dbReference>
<gene>
    <name evidence="4" type="ORF">VIBNISOn1_1190029</name>
</gene>
<comment type="caution">
    <text evidence="4">The sequence shown here is derived from an EMBL/GenBank/DDBJ whole genome shotgun (WGS) entry which is preliminary data.</text>
</comment>
<dbReference type="PANTHER" id="PTHR43751:SF3">
    <property type="entry name" value="SULFATASE N-TERMINAL DOMAIN-CONTAINING PROTEIN"/>
    <property type="match status" value="1"/>
</dbReference>
<dbReference type="PANTHER" id="PTHR43751">
    <property type="entry name" value="SULFATASE"/>
    <property type="match status" value="1"/>
</dbReference>
<dbReference type="RefSeq" id="WP_022610451.1">
    <property type="nucleotide sequence ID" value="NZ_LK391965.1"/>
</dbReference>
<dbReference type="SUPFAM" id="SSF53649">
    <property type="entry name" value="Alkaline phosphatase-like"/>
    <property type="match status" value="1"/>
</dbReference>
<feature type="transmembrane region" description="Helical" evidence="1">
    <location>
        <begin position="85"/>
        <end position="103"/>
    </location>
</feature>
<dbReference type="EMBL" id="CAOF01000023">
    <property type="protein sequence ID" value="CCO44684.1"/>
    <property type="molecule type" value="Genomic_DNA"/>
</dbReference>
<dbReference type="PIRSF" id="PIRSF004950">
    <property type="entry name" value="Mmb_sulf_HI0842"/>
    <property type="match status" value="1"/>
</dbReference>
<evidence type="ECO:0000313" key="5">
    <source>
        <dbReference type="Proteomes" id="UP000018211"/>
    </source>
</evidence>
<dbReference type="Pfam" id="PF11893">
    <property type="entry name" value="DUF3413"/>
    <property type="match status" value="1"/>
</dbReference>
<evidence type="ECO:0000259" key="3">
    <source>
        <dbReference type="Pfam" id="PF11893"/>
    </source>
</evidence>
<reference evidence="4 5" key="1">
    <citation type="journal article" date="2013" name="ISME J.">
        <title>Comparative genomics of pathogenic lineages of Vibrio nigripulchritudo identifies virulence-associated traits.</title>
        <authorList>
            <person name="Goudenege D."/>
            <person name="Labreuche Y."/>
            <person name="Krin E."/>
            <person name="Ansquer D."/>
            <person name="Mangenot S."/>
            <person name="Calteau A."/>
            <person name="Medigue C."/>
            <person name="Mazel D."/>
            <person name="Polz M.F."/>
            <person name="Le Roux F."/>
        </authorList>
    </citation>
    <scope>NUCLEOTIDE SEQUENCE [LARGE SCALE GENOMIC DNA]</scope>
    <source>
        <strain evidence="4 5">SOn1</strain>
    </source>
</reference>
<dbReference type="Pfam" id="PF00884">
    <property type="entry name" value="Sulfatase"/>
    <property type="match status" value="1"/>
</dbReference>
<feature type="transmembrane region" description="Helical" evidence="1">
    <location>
        <begin position="137"/>
        <end position="156"/>
    </location>
</feature>
<feature type="transmembrane region" description="Helical" evidence="1">
    <location>
        <begin position="51"/>
        <end position="73"/>
    </location>
</feature>
<evidence type="ECO:0000313" key="4">
    <source>
        <dbReference type="EMBL" id="CCO44684.1"/>
    </source>
</evidence>
<dbReference type="InterPro" id="IPR017850">
    <property type="entry name" value="Alkaline_phosphatase_core_sf"/>
</dbReference>
<evidence type="ECO:0000256" key="1">
    <source>
        <dbReference type="SAM" id="Phobius"/>
    </source>
</evidence>
<proteinExistence type="predicted"/>
<dbReference type="CDD" id="cd16148">
    <property type="entry name" value="sulfatase_like"/>
    <property type="match status" value="1"/>
</dbReference>
<protein>
    <submittedName>
        <fullName evidence="4">Sulfatase</fullName>
    </submittedName>
</protein>
<name>A0AAV2VIX3_9VIBR</name>
<feature type="transmembrane region" description="Helical" evidence="1">
    <location>
        <begin position="21"/>
        <end position="39"/>
    </location>
</feature>
<evidence type="ECO:0000259" key="2">
    <source>
        <dbReference type="Pfam" id="PF00884"/>
    </source>
</evidence>
<keyword evidence="1" id="KW-0472">Membrane</keyword>
<dbReference type="AlphaFoldDB" id="A0AAV2VIX3"/>
<organism evidence="4 5">
    <name type="scientific">Vibrio nigripulchritudo SOn1</name>
    <dbReference type="NCBI Taxonomy" id="1238450"/>
    <lineage>
        <taxon>Bacteria</taxon>
        <taxon>Pseudomonadati</taxon>
        <taxon>Pseudomonadota</taxon>
        <taxon>Gammaproteobacteria</taxon>
        <taxon>Vibrionales</taxon>
        <taxon>Vibrionaceae</taxon>
        <taxon>Vibrio</taxon>
    </lineage>
</organism>
<accession>A0AAV2VIX3</accession>
<keyword evidence="1" id="KW-0812">Transmembrane</keyword>
<dbReference type="InterPro" id="IPR052701">
    <property type="entry name" value="GAG_Ulvan_Degrading_Sulfatases"/>
</dbReference>
<keyword evidence="1" id="KW-1133">Transmembrane helix</keyword>
<dbReference type="InterPro" id="IPR000917">
    <property type="entry name" value="Sulfatase_N"/>
</dbReference>